<accession>A0A2C9WXT1</accession>
<evidence type="ECO:0000313" key="5">
    <source>
        <dbReference type="Proteomes" id="UP000194857"/>
    </source>
</evidence>
<name>A0A2C9WXT1_PSEAI</name>
<reference evidence="4 7" key="2">
    <citation type="submission" date="2017-08" db="EMBL/GenBank/DDBJ databases">
        <authorList>
            <person name="Feschi L."/>
            <person name="Jeukens J."/>
            <person name="Emond-Rheault J.-G."/>
            <person name="Kukavica-Ibrulj I."/>
            <person name="Boyle B."/>
            <person name="Levesque R.C."/>
        </authorList>
    </citation>
    <scope>NUCLEOTIDE SEQUENCE [LARGE SCALE GENOMIC DNA]</scope>
    <source>
        <strain evidence="4 7">PA-W36</strain>
    </source>
</reference>
<reference evidence="2 5" key="1">
    <citation type="submission" date="2017-05" db="EMBL/GenBank/DDBJ databases">
        <authorList>
            <person name="Song R."/>
            <person name="Chenine A.L."/>
            <person name="Ruprecht R.M."/>
        </authorList>
    </citation>
    <scope>NUCLEOTIDE SEQUENCE [LARGE SCALE GENOMIC DNA]</scope>
    <source>
        <strain evidence="2 5">S567_C10_BS</strain>
    </source>
</reference>
<dbReference type="Proteomes" id="UP000253594">
    <property type="component" value="Unassembled WGS sequence"/>
</dbReference>
<dbReference type="EMBL" id="NFFZ01000019">
    <property type="protein sequence ID" value="OTI56998.1"/>
    <property type="molecule type" value="Genomic_DNA"/>
</dbReference>
<dbReference type="Proteomes" id="UP000284767">
    <property type="component" value="Unassembled WGS sequence"/>
</dbReference>
<sequence length="92" mass="9852">MRRERRLTALRPPAGGRFLQPSPRYATTPAARPCPAPIVKLQRTVFPAFPGLSPGGESTGCRLPLPAPPASAHKEETPACTPSPKTPFPHAY</sequence>
<dbReference type="AlphaFoldDB" id="A0A2C9WXT1"/>
<evidence type="ECO:0000313" key="3">
    <source>
        <dbReference type="EMBL" id="RCI74315.1"/>
    </source>
</evidence>
<organism evidence="2 5">
    <name type="scientific">Pseudomonas aeruginosa</name>
    <dbReference type="NCBI Taxonomy" id="287"/>
    <lineage>
        <taxon>Bacteria</taxon>
        <taxon>Pseudomonadati</taxon>
        <taxon>Pseudomonadota</taxon>
        <taxon>Gammaproteobacteria</taxon>
        <taxon>Pseudomonadales</taxon>
        <taxon>Pseudomonadaceae</taxon>
        <taxon>Pseudomonas</taxon>
    </lineage>
</organism>
<comment type="caution">
    <text evidence="2">The sequence shown here is derived from an EMBL/GenBank/DDBJ whole genome shotgun (WGS) entry which is preliminary data.</text>
</comment>
<feature type="region of interest" description="Disordered" evidence="1">
    <location>
        <begin position="1"/>
        <end position="30"/>
    </location>
</feature>
<evidence type="ECO:0000256" key="1">
    <source>
        <dbReference type="SAM" id="MobiDB-lite"/>
    </source>
</evidence>
<feature type="compositionally biased region" description="Low complexity" evidence="1">
    <location>
        <begin position="21"/>
        <end position="30"/>
    </location>
</feature>
<proteinExistence type="predicted"/>
<dbReference type="EMBL" id="QORE01000397">
    <property type="protein sequence ID" value="RCI74315.1"/>
    <property type="molecule type" value="Genomic_DNA"/>
</dbReference>
<evidence type="ECO:0000313" key="6">
    <source>
        <dbReference type="Proteomes" id="UP000253594"/>
    </source>
</evidence>
<evidence type="ECO:0000313" key="7">
    <source>
        <dbReference type="Proteomes" id="UP000284767"/>
    </source>
</evidence>
<gene>
    <name evidence="2" type="ORF">CAZ10_28245</name>
    <name evidence="3" type="ORF">DT376_13655</name>
    <name evidence="4" type="ORF">IPC1295_16440</name>
</gene>
<dbReference type="Proteomes" id="UP000194857">
    <property type="component" value="Unassembled WGS sequence"/>
</dbReference>
<evidence type="ECO:0000313" key="2">
    <source>
        <dbReference type="EMBL" id="OTI56998.1"/>
    </source>
</evidence>
<feature type="region of interest" description="Disordered" evidence="1">
    <location>
        <begin position="57"/>
        <end position="92"/>
    </location>
</feature>
<evidence type="ECO:0000313" key="4">
    <source>
        <dbReference type="EMBL" id="RPM14204.1"/>
    </source>
</evidence>
<reference evidence="3 6" key="3">
    <citation type="submission" date="2018-07" db="EMBL/GenBank/DDBJ databases">
        <title>Mechanisms of high-level aminoglycoside resistance among Gram-negative pathogens in Brazil.</title>
        <authorList>
            <person name="Ballaben A.S."/>
            <person name="Darini A.L.C."/>
            <person name="Doi Y."/>
        </authorList>
    </citation>
    <scope>NUCLEOTIDE SEQUENCE [LARGE SCALE GENOMIC DNA]</scope>
    <source>
        <strain evidence="3 6">B2-305</strain>
    </source>
</reference>
<dbReference type="EMBL" id="NSNE01000009">
    <property type="protein sequence ID" value="RPM14204.1"/>
    <property type="molecule type" value="Genomic_DNA"/>
</dbReference>
<protein>
    <submittedName>
        <fullName evidence="2">Uncharacterized protein</fullName>
    </submittedName>
</protein>
<reference evidence="4 7" key="4">
    <citation type="submission" date="2019-01" db="EMBL/GenBank/DDBJ databases">
        <title>The Pseudomonas aeruginosa pan-genome provides new insights on its population structure, horizontal gene transfer and pathogenicity.</title>
        <authorList>
            <person name="Freschi L."/>
            <person name="Vincent A.T."/>
            <person name="Jeukens J."/>
            <person name="Emond-Rheault J.-G."/>
            <person name="Kukavica-Ibrulj I."/>
            <person name="Dupont M.-J."/>
            <person name="Charette S.J."/>
            <person name="Boyle B."/>
            <person name="Levesque R.C."/>
        </authorList>
    </citation>
    <scope>NUCLEOTIDE SEQUENCE [LARGE SCALE GENOMIC DNA]</scope>
    <source>
        <strain evidence="4 7">PA-W36</strain>
    </source>
</reference>